<gene>
    <name evidence="1" type="ORF">FHU38_003511</name>
</gene>
<reference evidence="1 2" key="1">
    <citation type="submission" date="2020-03" db="EMBL/GenBank/DDBJ databases">
        <title>Sequencing the genomes of 1000 actinobacteria strains.</title>
        <authorList>
            <person name="Klenk H.-P."/>
        </authorList>
    </citation>
    <scope>NUCLEOTIDE SEQUENCE [LARGE SCALE GENOMIC DNA]</scope>
    <source>
        <strain evidence="1 2">DSM 45685</strain>
    </source>
</reference>
<dbReference type="AlphaFoldDB" id="A0A7X5ZRT0"/>
<name>A0A7X5ZRT0_9PSEU</name>
<protein>
    <submittedName>
        <fullName evidence="1">Uncharacterized protein</fullName>
    </submittedName>
</protein>
<evidence type="ECO:0000313" key="2">
    <source>
        <dbReference type="Proteomes" id="UP000545493"/>
    </source>
</evidence>
<dbReference type="Proteomes" id="UP000545493">
    <property type="component" value="Unassembled WGS sequence"/>
</dbReference>
<sequence>MTSGREALGCCCRAILDTFRDTAGWLRETGALTRWPYGP</sequence>
<accession>A0A7X5ZRT0</accession>
<proteinExistence type="predicted"/>
<organism evidence="1 2">
    <name type="scientific">Saccharomonospora amisosensis</name>
    <dbReference type="NCBI Taxonomy" id="1128677"/>
    <lineage>
        <taxon>Bacteria</taxon>
        <taxon>Bacillati</taxon>
        <taxon>Actinomycetota</taxon>
        <taxon>Actinomycetes</taxon>
        <taxon>Pseudonocardiales</taxon>
        <taxon>Pseudonocardiaceae</taxon>
        <taxon>Saccharomonospora</taxon>
    </lineage>
</organism>
<keyword evidence="2" id="KW-1185">Reference proteome</keyword>
<dbReference type="EMBL" id="JAAOYM010000001">
    <property type="protein sequence ID" value="NIJ13167.1"/>
    <property type="molecule type" value="Genomic_DNA"/>
</dbReference>
<comment type="caution">
    <text evidence="1">The sequence shown here is derived from an EMBL/GenBank/DDBJ whole genome shotgun (WGS) entry which is preliminary data.</text>
</comment>
<evidence type="ECO:0000313" key="1">
    <source>
        <dbReference type="EMBL" id="NIJ13167.1"/>
    </source>
</evidence>